<reference evidence="2 3" key="1">
    <citation type="submission" date="2017-10" db="EMBL/GenBank/DDBJ databases">
        <title>A novel species of cold-tolerant Malassezia isolated from bats.</title>
        <authorList>
            <person name="Lorch J.M."/>
            <person name="Palmer J.M."/>
            <person name="Vanderwolf K.J."/>
            <person name="Schmidt K.Z."/>
            <person name="Verant M.L."/>
            <person name="Weller T.J."/>
            <person name="Blehert D.S."/>
        </authorList>
    </citation>
    <scope>NUCLEOTIDE SEQUENCE [LARGE SCALE GENOMIC DNA]</scope>
    <source>
        <strain evidence="2 3">NWHC:44797-103</strain>
    </source>
</reference>
<sequence length="149" mass="17158">MTRDADDGARARVPKKPRVTPVSLQARTLDRLFQDPSKPVQVPEAHMERSVRAPREIMKNVSGSTAGASSGDFHVYKQMREREFDRIQIMEENAERQADYVAQQQKYAQADERKTCKNRARREKKKLAAQRGKLAQKQEHGEDRNVPDQ</sequence>
<feature type="region of interest" description="Disordered" evidence="1">
    <location>
        <begin position="37"/>
        <end position="73"/>
    </location>
</feature>
<dbReference type="STRING" id="2020962.A0A2N1JAA1"/>
<name>A0A2N1JAA1_9BASI</name>
<dbReference type="GO" id="GO:0005730">
    <property type="term" value="C:nucleolus"/>
    <property type="evidence" value="ECO:0007669"/>
    <property type="project" value="TreeGrafter"/>
</dbReference>
<feature type="compositionally biased region" description="Basic and acidic residues" evidence="1">
    <location>
        <begin position="45"/>
        <end position="58"/>
    </location>
</feature>
<gene>
    <name evidence="2" type="ORF">MVES_002414</name>
</gene>
<feature type="region of interest" description="Disordered" evidence="1">
    <location>
        <begin position="105"/>
        <end position="149"/>
    </location>
</feature>
<dbReference type="GO" id="GO:0019901">
    <property type="term" value="F:protein kinase binding"/>
    <property type="evidence" value="ECO:0007669"/>
    <property type="project" value="TreeGrafter"/>
</dbReference>
<dbReference type="Pfam" id="PF06658">
    <property type="entry name" value="DUF1168"/>
    <property type="match status" value="1"/>
</dbReference>
<keyword evidence="3" id="KW-1185">Reference proteome</keyword>
<dbReference type="GO" id="GO:0004860">
    <property type="term" value="F:protein kinase inhibitor activity"/>
    <property type="evidence" value="ECO:0007669"/>
    <property type="project" value="TreeGrafter"/>
</dbReference>
<evidence type="ECO:0000256" key="1">
    <source>
        <dbReference type="SAM" id="MobiDB-lite"/>
    </source>
</evidence>
<proteinExistence type="predicted"/>
<accession>A0A2N1JAA1</accession>
<feature type="compositionally biased region" description="Basic and acidic residues" evidence="1">
    <location>
        <begin position="1"/>
        <end position="10"/>
    </location>
</feature>
<evidence type="ECO:0000313" key="3">
    <source>
        <dbReference type="Proteomes" id="UP000232875"/>
    </source>
</evidence>
<feature type="region of interest" description="Disordered" evidence="1">
    <location>
        <begin position="1"/>
        <end position="24"/>
    </location>
</feature>
<dbReference type="Proteomes" id="UP000232875">
    <property type="component" value="Unassembled WGS sequence"/>
</dbReference>
<feature type="compositionally biased region" description="Basic residues" evidence="1">
    <location>
        <begin position="116"/>
        <end position="128"/>
    </location>
</feature>
<organism evidence="2 3">
    <name type="scientific">Malassezia vespertilionis</name>
    <dbReference type="NCBI Taxonomy" id="2020962"/>
    <lineage>
        <taxon>Eukaryota</taxon>
        <taxon>Fungi</taxon>
        <taxon>Dikarya</taxon>
        <taxon>Basidiomycota</taxon>
        <taxon>Ustilaginomycotina</taxon>
        <taxon>Malasseziomycetes</taxon>
        <taxon>Malasseziales</taxon>
        <taxon>Malasseziaceae</taxon>
        <taxon>Malassezia</taxon>
    </lineage>
</organism>
<evidence type="ECO:0008006" key="4">
    <source>
        <dbReference type="Google" id="ProtNLM"/>
    </source>
</evidence>
<dbReference type="InterPro" id="IPR009548">
    <property type="entry name" value="Prkrip1"/>
</dbReference>
<evidence type="ECO:0000313" key="2">
    <source>
        <dbReference type="EMBL" id="PKI83484.1"/>
    </source>
</evidence>
<feature type="compositionally biased region" description="Basic and acidic residues" evidence="1">
    <location>
        <begin position="136"/>
        <end position="149"/>
    </location>
</feature>
<protein>
    <recommendedName>
        <fullName evidence="4">PRKR-interacting protein 1</fullName>
    </recommendedName>
</protein>
<dbReference type="EMBL" id="KZ454991">
    <property type="protein sequence ID" value="PKI83484.1"/>
    <property type="molecule type" value="Genomic_DNA"/>
</dbReference>
<dbReference type="PANTHER" id="PTHR13507">
    <property type="entry name" value="PRKR-INTERACTING PROTEIN 1"/>
    <property type="match status" value="1"/>
</dbReference>
<dbReference type="GO" id="GO:0003725">
    <property type="term" value="F:double-stranded RNA binding"/>
    <property type="evidence" value="ECO:0007669"/>
    <property type="project" value="InterPro"/>
</dbReference>
<dbReference type="OrthoDB" id="10067079at2759"/>
<dbReference type="PANTHER" id="PTHR13507:SF0">
    <property type="entry name" value="PRKR-INTERACTING PROTEIN 1"/>
    <property type="match status" value="1"/>
</dbReference>
<dbReference type="AlphaFoldDB" id="A0A2N1JAA1"/>